<evidence type="ECO:0000256" key="1">
    <source>
        <dbReference type="SAM" id="MobiDB-lite"/>
    </source>
</evidence>
<gene>
    <name evidence="2" type="ORF">METZ01_LOCUS338146</name>
</gene>
<protein>
    <submittedName>
        <fullName evidence="2">Uncharacterized protein</fullName>
    </submittedName>
</protein>
<feature type="non-terminal residue" evidence="2">
    <location>
        <position position="29"/>
    </location>
</feature>
<organism evidence="2">
    <name type="scientific">marine metagenome</name>
    <dbReference type="NCBI Taxonomy" id="408172"/>
    <lineage>
        <taxon>unclassified sequences</taxon>
        <taxon>metagenomes</taxon>
        <taxon>ecological metagenomes</taxon>
    </lineage>
</organism>
<reference evidence="2" key="1">
    <citation type="submission" date="2018-05" db="EMBL/GenBank/DDBJ databases">
        <authorList>
            <person name="Lanie J.A."/>
            <person name="Ng W.-L."/>
            <person name="Kazmierczak K.M."/>
            <person name="Andrzejewski T.M."/>
            <person name="Davidsen T.M."/>
            <person name="Wayne K.J."/>
            <person name="Tettelin H."/>
            <person name="Glass J.I."/>
            <person name="Rusch D."/>
            <person name="Podicherti R."/>
            <person name="Tsui H.-C.T."/>
            <person name="Winkler M.E."/>
        </authorList>
    </citation>
    <scope>NUCLEOTIDE SEQUENCE</scope>
</reference>
<proteinExistence type="predicted"/>
<dbReference type="AlphaFoldDB" id="A0A382QKN9"/>
<sequence length="29" mass="3066">MVNKITFSRRKGPPGPVGDKGIQGKPGDK</sequence>
<feature type="region of interest" description="Disordered" evidence="1">
    <location>
        <begin position="1"/>
        <end position="29"/>
    </location>
</feature>
<name>A0A382QKN9_9ZZZZ</name>
<accession>A0A382QKN9</accession>
<evidence type="ECO:0000313" key="2">
    <source>
        <dbReference type="EMBL" id="SVC85292.1"/>
    </source>
</evidence>
<dbReference type="EMBL" id="UINC01114759">
    <property type="protein sequence ID" value="SVC85292.1"/>
    <property type="molecule type" value="Genomic_DNA"/>
</dbReference>